<name>A0A975A1E1_9BACT</name>
<dbReference type="KEGG" id="fuv:JR347_01210"/>
<gene>
    <name evidence="8" type="primary">folB</name>
    <name evidence="8" type="ORF">JR347_01210</name>
</gene>
<dbReference type="GO" id="GO:0004150">
    <property type="term" value="F:dihydroneopterin aldolase activity"/>
    <property type="evidence" value="ECO:0007669"/>
    <property type="project" value="UniProtKB-UniRule"/>
</dbReference>
<evidence type="ECO:0000256" key="6">
    <source>
        <dbReference type="RuleBase" id="RU362079"/>
    </source>
</evidence>
<feature type="domain" description="Dihydroneopterin aldolase/epimerase" evidence="7">
    <location>
        <begin position="4"/>
        <end position="115"/>
    </location>
</feature>
<dbReference type="InterPro" id="IPR006157">
    <property type="entry name" value="FolB_dom"/>
</dbReference>
<dbReference type="RefSeq" id="WP_205722245.1">
    <property type="nucleotide sequence ID" value="NZ_CP070608.1"/>
</dbReference>
<dbReference type="Proteomes" id="UP000662783">
    <property type="component" value="Chromosome"/>
</dbReference>
<dbReference type="PANTHER" id="PTHR42844:SF1">
    <property type="entry name" value="DIHYDRONEOPTERIN ALDOLASE 1-RELATED"/>
    <property type="match status" value="1"/>
</dbReference>
<dbReference type="NCBIfam" id="TIGR00525">
    <property type="entry name" value="folB"/>
    <property type="match status" value="1"/>
</dbReference>
<dbReference type="AlphaFoldDB" id="A0A975A1E1"/>
<dbReference type="GO" id="GO:0046654">
    <property type="term" value="P:tetrahydrofolate biosynthetic process"/>
    <property type="evidence" value="ECO:0007669"/>
    <property type="project" value="UniProtKB-UniRule"/>
</dbReference>
<dbReference type="SMART" id="SM00905">
    <property type="entry name" value="FolB"/>
    <property type="match status" value="1"/>
</dbReference>
<dbReference type="InterPro" id="IPR006156">
    <property type="entry name" value="Dihydroneopterin_aldolase"/>
</dbReference>
<protein>
    <recommendedName>
        <fullName evidence="6">7,8-dihydroneopterin aldolase</fullName>
        <ecNumber evidence="6">4.1.2.25</ecNumber>
    </recommendedName>
</protein>
<proteinExistence type="inferred from homology"/>
<evidence type="ECO:0000256" key="5">
    <source>
        <dbReference type="ARBA" id="ARBA00023239"/>
    </source>
</evidence>
<dbReference type="GO" id="GO:0005737">
    <property type="term" value="C:cytoplasm"/>
    <property type="evidence" value="ECO:0007669"/>
    <property type="project" value="TreeGrafter"/>
</dbReference>
<evidence type="ECO:0000256" key="3">
    <source>
        <dbReference type="ARBA" id="ARBA00005708"/>
    </source>
</evidence>
<keyword evidence="4 6" id="KW-0289">Folate biosynthesis</keyword>
<evidence type="ECO:0000256" key="4">
    <source>
        <dbReference type="ARBA" id="ARBA00022909"/>
    </source>
</evidence>
<dbReference type="EMBL" id="CP070608">
    <property type="protein sequence ID" value="QSE97736.1"/>
    <property type="molecule type" value="Genomic_DNA"/>
</dbReference>
<evidence type="ECO:0000313" key="8">
    <source>
        <dbReference type="EMBL" id="QSE97736.1"/>
    </source>
</evidence>
<evidence type="ECO:0000313" key="9">
    <source>
        <dbReference type="Proteomes" id="UP000662783"/>
    </source>
</evidence>
<dbReference type="Pfam" id="PF02152">
    <property type="entry name" value="FolB"/>
    <property type="match status" value="1"/>
</dbReference>
<comment type="pathway">
    <text evidence="2 6">Cofactor biosynthesis; tetrahydrofolate biosynthesis; 2-amino-4-hydroxy-6-hydroxymethyl-7,8-dihydropteridine diphosphate from 7,8-dihydroneopterin triphosphate: step 3/4.</text>
</comment>
<sequence length="117" mass="13222">MGKITLEGLAFYSYHGYHAVERENGNHFELNITVDTDFSDAAENDDLAKTVDYEKLYAIAKTEMANTSKLLEHVVNNIGKRILKEEGVNEVEVSLSKFNPPINGECKRATVSMKFRH</sequence>
<evidence type="ECO:0000256" key="2">
    <source>
        <dbReference type="ARBA" id="ARBA00005013"/>
    </source>
</evidence>
<dbReference type="EC" id="4.1.2.25" evidence="6"/>
<comment type="similarity">
    <text evidence="3 6">Belongs to the DHNA family.</text>
</comment>
<comment type="function">
    <text evidence="6">Catalyzes the conversion of 7,8-dihydroneopterin to 6-hydroxymethyl-7,8-dihydropterin.</text>
</comment>
<evidence type="ECO:0000256" key="1">
    <source>
        <dbReference type="ARBA" id="ARBA00001353"/>
    </source>
</evidence>
<dbReference type="PANTHER" id="PTHR42844">
    <property type="entry name" value="DIHYDRONEOPTERIN ALDOLASE 1-RELATED"/>
    <property type="match status" value="1"/>
</dbReference>
<organism evidence="8 9">
    <name type="scientific">Fulvivirga lutea</name>
    <dbReference type="NCBI Taxonomy" id="2810512"/>
    <lineage>
        <taxon>Bacteria</taxon>
        <taxon>Pseudomonadati</taxon>
        <taxon>Bacteroidota</taxon>
        <taxon>Cytophagia</taxon>
        <taxon>Cytophagales</taxon>
        <taxon>Fulvivirgaceae</taxon>
        <taxon>Fulvivirga</taxon>
    </lineage>
</organism>
<dbReference type="GO" id="GO:0046656">
    <property type="term" value="P:folic acid biosynthetic process"/>
    <property type="evidence" value="ECO:0007669"/>
    <property type="project" value="UniProtKB-UniRule"/>
</dbReference>
<keyword evidence="9" id="KW-1185">Reference proteome</keyword>
<evidence type="ECO:0000259" key="7">
    <source>
        <dbReference type="SMART" id="SM00905"/>
    </source>
</evidence>
<dbReference type="NCBIfam" id="TIGR00526">
    <property type="entry name" value="folB_dom"/>
    <property type="match status" value="1"/>
</dbReference>
<accession>A0A975A1E1</accession>
<dbReference type="SUPFAM" id="SSF55620">
    <property type="entry name" value="Tetrahydrobiopterin biosynthesis enzymes-like"/>
    <property type="match status" value="1"/>
</dbReference>
<keyword evidence="5 6" id="KW-0456">Lyase</keyword>
<dbReference type="InterPro" id="IPR043133">
    <property type="entry name" value="GTP-CH-I_C/QueF"/>
</dbReference>
<comment type="catalytic activity">
    <reaction evidence="1 6">
        <text>7,8-dihydroneopterin = 6-hydroxymethyl-7,8-dihydropterin + glycolaldehyde</text>
        <dbReference type="Rhea" id="RHEA:10540"/>
        <dbReference type="ChEBI" id="CHEBI:17001"/>
        <dbReference type="ChEBI" id="CHEBI:17071"/>
        <dbReference type="ChEBI" id="CHEBI:44841"/>
        <dbReference type="EC" id="4.1.2.25"/>
    </reaction>
</comment>
<reference evidence="8" key="1">
    <citation type="submission" date="2021-02" db="EMBL/GenBank/DDBJ databases">
        <title>Fulvivirga sp. S481 isolated from sea water.</title>
        <authorList>
            <person name="Bae S.S."/>
            <person name="Baek K."/>
        </authorList>
    </citation>
    <scope>NUCLEOTIDE SEQUENCE</scope>
    <source>
        <strain evidence="8">S481</strain>
    </source>
</reference>
<dbReference type="Gene3D" id="3.30.1130.10">
    <property type="match status" value="1"/>
</dbReference>